<evidence type="ECO:0000313" key="3">
    <source>
        <dbReference type="Proteomes" id="UP000515489"/>
    </source>
</evidence>
<dbReference type="Gene3D" id="2.60.40.10">
    <property type="entry name" value="Immunoglobulins"/>
    <property type="match status" value="1"/>
</dbReference>
<evidence type="ECO:0000256" key="1">
    <source>
        <dbReference type="SAM" id="SignalP"/>
    </source>
</evidence>
<sequence>MKHSFTVALLLGVAASAGLSLLPGCDVIDQPVPPQATLSAGQRDTLALDSAETAQPAPLLVQRALLEDFTGQYCGNCPRAGVVVAALKQQHGERLVVLEDHVTDYFAGPKATEPKYQTDFRVPVVSQELDDAFGLSQLGLPKGAVSRTPRAGTSSAVLDYADWGNAVATQLAQTPQQELRLTKLYSPASRRLRLKVNARYLTPQPGRTFRLGIYVSEDSLLGWQKDYSRNPADVPNYAHRHVLRSALRGTFGQVLTASPTAGQSVATYLTYELPTQWQDKHCAIVAFLSDDATKQVVQVAEVKIK</sequence>
<dbReference type="Proteomes" id="UP000515489">
    <property type="component" value="Chromosome"/>
</dbReference>
<protein>
    <submittedName>
        <fullName evidence="2">Omp28-related outer membrane protein</fullName>
    </submittedName>
</protein>
<dbReference type="KEGG" id="hsk:H4317_10900"/>
<gene>
    <name evidence="2" type="ORF">H4317_10900</name>
</gene>
<proteinExistence type="predicted"/>
<name>A0A7G7W2V9_9BACT</name>
<keyword evidence="3" id="KW-1185">Reference proteome</keyword>
<dbReference type="InterPro" id="IPR013783">
    <property type="entry name" value="Ig-like_fold"/>
</dbReference>
<dbReference type="InterPro" id="IPR021615">
    <property type="entry name" value="Omp28"/>
</dbReference>
<evidence type="ECO:0000313" key="2">
    <source>
        <dbReference type="EMBL" id="QNH60702.1"/>
    </source>
</evidence>
<organism evidence="2 3">
    <name type="scientific">Hymenobacter sediminicola</name>
    <dbReference type="NCBI Taxonomy" id="2761579"/>
    <lineage>
        <taxon>Bacteria</taxon>
        <taxon>Pseudomonadati</taxon>
        <taxon>Bacteroidota</taxon>
        <taxon>Cytophagia</taxon>
        <taxon>Cytophagales</taxon>
        <taxon>Hymenobacteraceae</taxon>
        <taxon>Hymenobacter</taxon>
    </lineage>
</organism>
<feature type="chain" id="PRO_5028922640" evidence="1">
    <location>
        <begin position="18"/>
        <end position="305"/>
    </location>
</feature>
<dbReference type="Pfam" id="PF11551">
    <property type="entry name" value="Omp28"/>
    <property type="match status" value="1"/>
</dbReference>
<keyword evidence="1" id="KW-0732">Signal</keyword>
<feature type="signal peptide" evidence="1">
    <location>
        <begin position="1"/>
        <end position="17"/>
    </location>
</feature>
<dbReference type="EMBL" id="CP060202">
    <property type="protein sequence ID" value="QNH60702.1"/>
    <property type="molecule type" value="Genomic_DNA"/>
</dbReference>
<dbReference type="AlphaFoldDB" id="A0A7G7W2V9"/>
<dbReference type="RefSeq" id="WP_185886584.1">
    <property type="nucleotide sequence ID" value="NZ_CP060202.1"/>
</dbReference>
<reference evidence="2 3" key="1">
    <citation type="submission" date="2020-08" db="EMBL/GenBank/DDBJ databases">
        <title>Hymenobacter sp. S2-20-2 genome sequencing.</title>
        <authorList>
            <person name="Jin L."/>
        </authorList>
    </citation>
    <scope>NUCLEOTIDE SEQUENCE [LARGE SCALE GENOMIC DNA]</scope>
    <source>
        <strain evidence="2 3">S2-20-2</strain>
    </source>
</reference>
<accession>A0A7G7W2V9</accession>